<dbReference type="EMBL" id="CAICTM010000243">
    <property type="protein sequence ID" value="CAB9505802.1"/>
    <property type="molecule type" value="Genomic_DNA"/>
</dbReference>
<organism evidence="3 4">
    <name type="scientific">Seminavis robusta</name>
    <dbReference type="NCBI Taxonomy" id="568900"/>
    <lineage>
        <taxon>Eukaryota</taxon>
        <taxon>Sar</taxon>
        <taxon>Stramenopiles</taxon>
        <taxon>Ochrophyta</taxon>
        <taxon>Bacillariophyta</taxon>
        <taxon>Bacillariophyceae</taxon>
        <taxon>Bacillariophycidae</taxon>
        <taxon>Naviculales</taxon>
        <taxon>Naviculaceae</taxon>
        <taxon>Seminavis</taxon>
    </lineage>
</organism>
<dbReference type="PANTHER" id="PTHR12161">
    <property type="entry name" value="IST1 FAMILY MEMBER"/>
    <property type="match status" value="1"/>
</dbReference>
<gene>
    <name evidence="3" type="ORF">SEMRO_244_G097130.1</name>
</gene>
<name>A0A9N8DMI8_9STRA</name>
<dbReference type="PANTHER" id="PTHR12161:SF5">
    <property type="entry name" value="IST1 HOMOLOG"/>
    <property type="match status" value="1"/>
</dbReference>
<dbReference type="FunFam" id="1.20.1260.60:FF:000002">
    <property type="entry name" value="Vacuolar protein sorting-associated protein IST1"/>
    <property type="match status" value="1"/>
</dbReference>
<evidence type="ECO:0000256" key="2">
    <source>
        <dbReference type="SAM" id="MobiDB-lite"/>
    </source>
</evidence>
<evidence type="ECO:0000313" key="4">
    <source>
        <dbReference type="Proteomes" id="UP001153069"/>
    </source>
</evidence>
<dbReference type="Pfam" id="PF03398">
    <property type="entry name" value="Ist1"/>
    <property type="match status" value="1"/>
</dbReference>
<dbReference type="GO" id="GO:0015031">
    <property type="term" value="P:protein transport"/>
    <property type="evidence" value="ECO:0007669"/>
    <property type="project" value="InterPro"/>
</dbReference>
<accession>A0A9N8DMI8</accession>
<dbReference type="OrthoDB" id="29853at2759"/>
<dbReference type="Proteomes" id="UP001153069">
    <property type="component" value="Unassembled WGS sequence"/>
</dbReference>
<dbReference type="AlphaFoldDB" id="A0A9N8DMI8"/>
<dbReference type="InterPro" id="IPR005061">
    <property type="entry name" value="Ist1"/>
</dbReference>
<sequence length="269" mass="29863">MIFSSGLNATKLKSQLKMTAGRLEIDAAKKTALMKQNMRVVAELLAESPPKEDKARLRTEALIRDDSTLVAYDILRLECLLLMERVSIMNHCHECPADLVPAVSDLIFAAPRLAIPEMTLVRKQFRAKYGKQFKLRAMRNEGGMLNEKVVKNLSNHPPTKETVNLYMQKICKQYEVDWVPPVELTDLTERDVVATAVPGIPVTTGVRETDADICRKVQQLQTLDIMPPPFAPGYKKDSASVTSKSSGDDDDDAPPADTPVVVAMPCITR</sequence>
<keyword evidence="4" id="KW-1185">Reference proteome</keyword>
<protein>
    <submittedName>
        <fullName evidence="3">IST1 homolog</fullName>
    </submittedName>
</protein>
<evidence type="ECO:0000313" key="3">
    <source>
        <dbReference type="EMBL" id="CAB9505802.1"/>
    </source>
</evidence>
<reference evidence="3" key="1">
    <citation type="submission" date="2020-06" db="EMBL/GenBank/DDBJ databases">
        <authorList>
            <consortium name="Plant Systems Biology data submission"/>
        </authorList>
    </citation>
    <scope>NUCLEOTIDE SEQUENCE</scope>
    <source>
        <strain evidence="3">D6</strain>
    </source>
</reference>
<proteinExistence type="inferred from homology"/>
<comment type="caution">
    <text evidence="3">The sequence shown here is derived from an EMBL/GenBank/DDBJ whole genome shotgun (WGS) entry which is preliminary data.</text>
</comment>
<feature type="region of interest" description="Disordered" evidence="2">
    <location>
        <begin position="226"/>
        <end position="262"/>
    </location>
</feature>
<evidence type="ECO:0000256" key="1">
    <source>
        <dbReference type="ARBA" id="ARBA00005536"/>
    </source>
</evidence>
<dbReference type="InterPro" id="IPR042277">
    <property type="entry name" value="IST1-like"/>
</dbReference>
<comment type="similarity">
    <text evidence="1">Belongs to the IST1 family.</text>
</comment>
<dbReference type="Gene3D" id="1.20.1260.60">
    <property type="entry name" value="Vacuolar protein sorting-associated protein Ist1"/>
    <property type="match status" value="1"/>
</dbReference>